<comment type="caution">
    <text evidence="1">The sequence shown here is derived from an EMBL/GenBank/DDBJ whole genome shotgun (WGS) entry which is preliminary data.</text>
</comment>
<dbReference type="GeneID" id="96602806"/>
<reference evidence="1 2" key="1">
    <citation type="submission" date="2020-08" db="EMBL/GenBank/DDBJ databases">
        <title>Genomic Encyclopedia of Type Strains, Phase IV (KMG-IV): sequencing the most valuable type-strain genomes for metagenomic binning, comparative biology and taxonomic classification.</title>
        <authorList>
            <person name="Goeker M."/>
        </authorList>
    </citation>
    <scope>NUCLEOTIDE SEQUENCE [LARGE SCALE GENOMIC DNA]</scope>
    <source>
        <strain evidence="1 2">DSM 5686</strain>
    </source>
</reference>
<protein>
    <submittedName>
        <fullName evidence="1">Head-tail adaptor</fullName>
    </submittedName>
</protein>
<dbReference type="InterPro" id="IPR008767">
    <property type="entry name" value="Phage_SPP1_head-tail_adaptor"/>
</dbReference>
<dbReference type="EMBL" id="JACJIM010000002">
    <property type="protein sequence ID" value="MBA9061688.1"/>
    <property type="molecule type" value="Genomic_DNA"/>
</dbReference>
<accession>A0ABR6D6R8</accession>
<name>A0ABR6D6R8_9HYPH</name>
<keyword evidence="2" id="KW-1185">Reference proteome</keyword>
<evidence type="ECO:0000313" key="2">
    <source>
        <dbReference type="Proteomes" id="UP000565455"/>
    </source>
</evidence>
<dbReference type="Pfam" id="PF05521">
    <property type="entry name" value="Phage_HCP"/>
    <property type="match status" value="1"/>
</dbReference>
<sequence length="113" mass="11927">MDPGRFDTRATILRRAVVADADGDPVGAGAYAPVMTLWASYRPQGAREAAQGGRAQNVETGTLTIRDSAQARTVTNADRVALRDRDFNVTGIGLPDRRTGTIQLTIATDLGGA</sequence>
<dbReference type="Gene3D" id="2.40.10.270">
    <property type="entry name" value="Bacteriophage SPP1 head-tail adaptor protein"/>
    <property type="match status" value="1"/>
</dbReference>
<dbReference type="RefSeq" id="WP_182591529.1">
    <property type="nucleotide sequence ID" value="NZ_JACJIM010000002.1"/>
</dbReference>
<gene>
    <name evidence="1" type="ORF">GGQ91_001065</name>
</gene>
<organism evidence="1 2">
    <name type="scientific">Methylobacterium fujisawaense</name>
    <dbReference type="NCBI Taxonomy" id="107400"/>
    <lineage>
        <taxon>Bacteria</taxon>
        <taxon>Pseudomonadati</taxon>
        <taxon>Pseudomonadota</taxon>
        <taxon>Alphaproteobacteria</taxon>
        <taxon>Hyphomicrobiales</taxon>
        <taxon>Methylobacteriaceae</taxon>
        <taxon>Methylobacterium</taxon>
    </lineage>
</organism>
<evidence type="ECO:0000313" key="1">
    <source>
        <dbReference type="EMBL" id="MBA9061688.1"/>
    </source>
</evidence>
<dbReference type="Proteomes" id="UP000565455">
    <property type="component" value="Unassembled WGS sequence"/>
</dbReference>
<dbReference type="InterPro" id="IPR038666">
    <property type="entry name" value="SSP1_head-tail_sf"/>
</dbReference>
<proteinExistence type="predicted"/>